<organism evidence="2 3">
    <name type="scientific">Pseudobythopirellula maris</name>
    <dbReference type="NCBI Taxonomy" id="2527991"/>
    <lineage>
        <taxon>Bacteria</taxon>
        <taxon>Pseudomonadati</taxon>
        <taxon>Planctomycetota</taxon>
        <taxon>Planctomycetia</taxon>
        <taxon>Pirellulales</taxon>
        <taxon>Lacipirellulaceae</taxon>
        <taxon>Pseudobythopirellula</taxon>
    </lineage>
</organism>
<dbReference type="PROSITE" id="PS50109">
    <property type="entry name" value="HIS_KIN"/>
    <property type="match status" value="1"/>
</dbReference>
<dbReference type="InterPro" id="IPR005467">
    <property type="entry name" value="His_kinase_dom"/>
</dbReference>
<dbReference type="InterPro" id="IPR036890">
    <property type="entry name" value="HATPase_C_sf"/>
</dbReference>
<evidence type="ECO:0000259" key="1">
    <source>
        <dbReference type="PROSITE" id="PS50109"/>
    </source>
</evidence>
<dbReference type="AlphaFoldDB" id="A0A5C5ZTK3"/>
<feature type="domain" description="Histidine kinase" evidence="1">
    <location>
        <begin position="1"/>
        <end position="224"/>
    </location>
</feature>
<reference evidence="2 3" key="1">
    <citation type="submission" date="2019-02" db="EMBL/GenBank/DDBJ databases">
        <title>Deep-cultivation of Planctomycetes and their phenomic and genomic characterization uncovers novel biology.</title>
        <authorList>
            <person name="Wiegand S."/>
            <person name="Jogler M."/>
            <person name="Boedeker C."/>
            <person name="Pinto D."/>
            <person name="Vollmers J."/>
            <person name="Rivas-Marin E."/>
            <person name="Kohn T."/>
            <person name="Peeters S.H."/>
            <person name="Heuer A."/>
            <person name="Rast P."/>
            <person name="Oberbeckmann S."/>
            <person name="Bunk B."/>
            <person name="Jeske O."/>
            <person name="Meyerdierks A."/>
            <person name="Storesund J.E."/>
            <person name="Kallscheuer N."/>
            <person name="Luecker S."/>
            <person name="Lage O.M."/>
            <person name="Pohl T."/>
            <person name="Merkel B.J."/>
            <person name="Hornburger P."/>
            <person name="Mueller R.-W."/>
            <person name="Bruemmer F."/>
            <person name="Labrenz M."/>
            <person name="Spormann A.M."/>
            <person name="Op Den Camp H."/>
            <person name="Overmann J."/>
            <person name="Amann R."/>
            <person name="Jetten M.S.M."/>
            <person name="Mascher T."/>
            <person name="Medema M.H."/>
            <person name="Devos D.P."/>
            <person name="Kaster A.-K."/>
            <person name="Ovreas L."/>
            <person name="Rohde M."/>
            <person name="Galperin M.Y."/>
            <person name="Jogler C."/>
        </authorList>
    </citation>
    <scope>NUCLEOTIDE SEQUENCE [LARGE SCALE GENOMIC DNA]</scope>
    <source>
        <strain evidence="2 3">Mal64</strain>
    </source>
</reference>
<dbReference type="GO" id="GO:0016301">
    <property type="term" value="F:kinase activity"/>
    <property type="evidence" value="ECO:0007669"/>
    <property type="project" value="UniProtKB-KW"/>
</dbReference>
<name>A0A5C5ZTK3_9BACT</name>
<keyword evidence="2" id="KW-0808">Transferase</keyword>
<comment type="caution">
    <text evidence="2">The sequence shown here is derived from an EMBL/GenBank/DDBJ whole genome shotgun (WGS) entry which is preliminary data.</text>
</comment>
<dbReference type="EMBL" id="SJPQ01000001">
    <property type="protein sequence ID" value="TWT90348.1"/>
    <property type="molecule type" value="Genomic_DNA"/>
</dbReference>
<sequence length="224" mass="24022">MLHKLRDLLSALSLASQAIRATPTEEIPAQEYVDVIYDSAEEACVLCTELHTAWIGEGLKRKKQPIDLNEMIRRLKPLLEARAPPETELRIEYAEGLPLLIVNPSHMSAVLYDLFINATESLGNGPGRITIHTDYLNKGAEDLAGTPLLDGDGVPPSGVLVEIVETGIREGATLLPVGSQDSAASPDAYGPGVDAINKTVALLGGRLAIDSLVDGGTRTRCWFS</sequence>
<proteinExistence type="predicted"/>
<evidence type="ECO:0000313" key="3">
    <source>
        <dbReference type="Proteomes" id="UP000315440"/>
    </source>
</evidence>
<dbReference type="RefSeq" id="WP_146397149.1">
    <property type="nucleotide sequence ID" value="NZ_SJPQ01000001.1"/>
</dbReference>
<dbReference type="Gene3D" id="3.30.565.10">
    <property type="entry name" value="Histidine kinase-like ATPase, C-terminal domain"/>
    <property type="match status" value="1"/>
</dbReference>
<dbReference type="Proteomes" id="UP000315440">
    <property type="component" value="Unassembled WGS sequence"/>
</dbReference>
<protein>
    <submittedName>
        <fullName evidence="2">Sensory histidine kinase AtoS</fullName>
    </submittedName>
</protein>
<accession>A0A5C5ZTK3</accession>
<evidence type="ECO:0000313" key="2">
    <source>
        <dbReference type="EMBL" id="TWT90348.1"/>
    </source>
</evidence>
<keyword evidence="2" id="KW-0418">Kinase</keyword>
<dbReference type="SUPFAM" id="SSF55874">
    <property type="entry name" value="ATPase domain of HSP90 chaperone/DNA topoisomerase II/histidine kinase"/>
    <property type="match status" value="1"/>
</dbReference>
<gene>
    <name evidence="2" type="ORF">Mal64_07370</name>
</gene>
<keyword evidence="3" id="KW-1185">Reference proteome</keyword>